<feature type="compositionally biased region" description="Basic and acidic residues" evidence="14">
    <location>
        <begin position="265"/>
        <end position="284"/>
    </location>
</feature>
<dbReference type="Gene3D" id="4.10.60.10">
    <property type="entry name" value="Zinc finger, CCHC-type"/>
    <property type="match status" value="1"/>
</dbReference>
<evidence type="ECO:0000256" key="2">
    <source>
        <dbReference type="ARBA" id="ARBA00010382"/>
    </source>
</evidence>
<dbReference type="GO" id="GO:0009967">
    <property type="term" value="P:positive regulation of signal transduction"/>
    <property type="evidence" value="ECO:0007669"/>
    <property type="project" value="UniProtKB-ARBA"/>
</dbReference>
<dbReference type="GO" id="GO:0005737">
    <property type="term" value="C:cytoplasm"/>
    <property type="evidence" value="ECO:0007669"/>
    <property type="project" value="UniProtKB-ARBA"/>
</dbReference>
<dbReference type="Pfam" id="PF16275">
    <property type="entry name" value="SF1-HH"/>
    <property type="match status" value="1"/>
</dbReference>
<dbReference type="PROSITE" id="PS50158">
    <property type="entry name" value="ZF_CCHC"/>
    <property type="match status" value="1"/>
</dbReference>
<dbReference type="GO" id="GO:0008270">
    <property type="term" value="F:zinc ion binding"/>
    <property type="evidence" value="ECO:0007669"/>
    <property type="project" value="UniProtKB-UniRule"/>
</dbReference>
<gene>
    <name evidence="17" type="ORF">QJS04_geneDACA023238</name>
</gene>
<accession>A0AAV9AKU9</accession>
<feature type="compositionally biased region" description="Low complexity" evidence="14">
    <location>
        <begin position="55"/>
        <end position="66"/>
    </location>
</feature>
<evidence type="ECO:0000256" key="7">
    <source>
        <dbReference type="ARBA" id="ARBA00022833"/>
    </source>
</evidence>
<keyword evidence="8 12" id="KW-0694">RNA-binding</keyword>
<proteinExistence type="inferred from homology"/>
<dbReference type="InterPro" id="IPR055256">
    <property type="entry name" value="KH_1_KHDC4/BBP-like"/>
</dbReference>
<keyword evidence="9 13" id="KW-0508">mRNA splicing</keyword>
<dbReference type="InterPro" id="IPR045071">
    <property type="entry name" value="BBP-like"/>
</dbReference>
<evidence type="ECO:0000256" key="6">
    <source>
        <dbReference type="ARBA" id="ARBA00022771"/>
    </source>
</evidence>
<keyword evidence="7 13" id="KW-0862">Zinc</keyword>
<dbReference type="SUPFAM" id="SSF54928">
    <property type="entry name" value="RNA-binding domain, RBD"/>
    <property type="match status" value="1"/>
</dbReference>
<dbReference type="InterPro" id="IPR047086">
    <property type="entry name" value="SF1-HH_sf"/>
</dbReference>
<feature type="region of interest" description="Disordered" evidence="14">
    <location>
        <begin position="264"/>
        <end position="284"/>
    </location>
</feature>
<evidence type="ECO:0000256" key="3">
    <source>
        <dbReference type="ARBA" id="ARBA00022664"/>
    </source>
</evidence>
<keyword evidence="10 13" id="KW-0539">Nucleus</keyword>
<dbReference type="Pfam" id="PF00076">
    <property type="entry name" value="RRM_1"/>
    <property type="match status" value="1"/>
</dbReference>
<keyword evidence="5" id="KW-0677">Repeat</keyword>
<dbReference type="GO" id="GO:0045131">
    <property type="term" value="F:pre-mRNA branch point binding"/>
    <property type="evidence" value="ECO:0007669"/>
    <property type="project" value="UniProtKB-UniRule"/>
</dbReference>
<dbReference type="PANTHER" id="PTHR11208:SF45">
    <property type="entry name" value="SPLICING FACTOR 1"/>
    <property type="match status" value="1"/>
</dbReference>
<keyword evidence="13" id="KW-0747">Spliceosome</keyword>
<dbReference type="GO" id="GO:0005681">
    <property type="term" value="C:spliceosomal complex"/>
    <property type="evidence" value="ECO:0007669"/>
    <property type="project" value="UniProtKB-KW"/>
</dbReference>
<dbReference type="CDD" id="cd02395">
    <property type="entry name" value="KH-I_BBP"/>
    <property type="match status" value="1"/>
</dbReference>
<dbReference type="Pfam" id="PF22675">
    <property type="entry name" value="KH-I_KHDC4-BBP"/>
    <property type="match status" value="1"/>
</dbReference>
<reference evidence="17" key="1">
    <citation type="journal article" date="2023" name="Nat. Commun.">
        <title>Diploid and tetraploid genomes of Acorus and the evolution of monocots.</title>
        <authorList>
            <person name="Ma L."/>
            <person name="Liu K.W."/>
            <person name="Li Z."/>
            <person name="Hsiao Y.Y."/>
            <person name="Qi Y."/>
            <person name="Fu T."/>
            <person name="Tang G.D."/>
            <person name="Zhang D."/>
            <person name="Sun W.H."/>
            <person name="Liu D.K."/>
            <person name="Li Y."/>
            <person name="Chen G.Z."/>
            <person name="Liu X.D."/>
            <person name="Liao X.Y."/>
            <person name="Jiang Y.T."/>
            <person name="Yu X."/>
            <person name="Hao Y."/>
            <person name="Huang J."/>
            <person name="Zhao X.W."/>
            <person name="Ke S."/>
            <person name="Chen Y.Y."/>
            <person name="Wu W.L."/>
            <person name="Hsu J.L."/>
            <person name="Lin Y.F."/>
            <person name="Huang M.D."/>
            <person name="Li C.Y."/>
            <person name="Huang L."/>
            <person name="Wang Z.W."/>
            <person name="Zhao X."/>
            <person name="Zhong W.Y."/>
            <person name="Peng D.H."/>
            <person name="Ahmad S."/>
            <person name="Lan S."/>
            <person name="Zhang J.S."/>
            <person name="Tsai W.C."/>
            <person name="Van de Peer Y."/>
            <person name="Liu Z.J."/>
        </authorList>
    </citation>
    <scope>NUCLEOTIDE SEQUENCE</scope>
    <source>
        <strain evidence="17">SCP</strain>
    </source>
</reference>
<dbReference type="GO" id="GO:0048024">
    <property type="term" value="P:regulation of mRNA splicing, via spliceosome"/>
    <property type="evidence" value="ECO:0007669"/>
    <property type="project" value="TreeGrafter"/>
</dbReference>
<dbReference type="InterPro" id="IPR012677">
    <property type="entry name" value="Nucleotide-bd_a/b_plait_sf"/>
</dbReference>
<dbReference type="GO" id="GO:0000398">
    <property type="term" value="P:mRNA splicing, via spliceosome"/>
    <property type="evidence" value="ECO:0007669"/>
    <property type="project" value="UniProtKB-UniRule"/>
</dbReference>
<dbReference type="InterPro" id="IPR035979">
    <property type="entry name" value="RBD_domain_sf"/>
</dbReference>
<evidence type="ECO:0000256" key="8">
    <source>
        <dbReference type="ARBA" id="ARBA00022884"/>
    </source>
</evidence>
<keyword evidence="4 13" id="KW-0479">Metal-binding</keyword>
<dbReference type="Gene3D" id="3.30.70.330">
    <property type="match status" value="1"/>
</dbReference>
<evidence type="ECO:0000256" key="1">
    <source>
        <dbReference type="ARBA" id="ARBA00004123"/>
    </source>
</evidence>
<evidence type="ECO:0000256" key="4">
    <source>
        <dbReference type="ARBA" id="ARBA00022723"/>
    </source>
</evidence>
<keyword evidence="6 11" id="KW-0863">Zinc-finger</keyword>
<comment type="similarity">
    <text evidence="2 13">Belongs to the BBP/SF1 family.</text>
</comment>
<evidence type="ECO:0000256" key="5">
    <source>
        <dbReference type="ARBA" id="ARBA00022737"/>
    </source>
</evidence>
<feature type="region of interest" description="Disordered" evidence="14">
    <location>
        <begin position="1"/>
        <end position="108"/>
    </location>
</feature>
<evidence type="ECO:0000256" key="14">
    <source>
        <dbReference type="SAM" id="MobiDB-lite"/>
    </source>
</evidence>
<dbReference type="InterPro" id="IPR004087">
    <property type="entry name" value="KH_dom"/>
</dbReference>
<feature type="region of interest" description="Disordered" evidence="14">
    <location>
        <begin position="528"/>
        <end position="575"/>
    </location>
</feature>
<keyword evidence="18" id="KW-1185">Reference proteome</keyword>
<reference evidence="17" key="2">
    <citation type="submission" date="2023-06" db="EMBL/GenBank/DDBJ databases">
        <authorList>
            <person name="Ma L."/>
            <person name="Liu K.-W."/>
            <person name="Li Z."/>
            <person name="Hsiao Y.-Y."/>
            <person name="Qi Y."/>
            <person name="Fu T."/>
            <person name="Tang G."/>
            <person name="Zhang D."/>
            <person name="Sun W.-H."/>
            <person name="Liu D.-K."/>
            <person name="Li Y."/>
            <person name="Chen G.-Z."/>
            <person name="Liu X.-D."/>
            <person name="Liao X.-Y."/>
            <person name="Jiang Y.-T."/>
            <person name="Yu X."/>
            <person name="Hao Y."/>
            <person name="Huang J."/>
            <person name="Zhao X.-W."/>
            <person name="Ke S."/>
            <person name="Chen Y.-Y."/>
            <person name="Wu W.-L."/>
            <person name="Hsu J.-L."/>
            <person name="Lin Y.-F."/>
            <person name="Huang M.-D."/>
            <person name="Li C.-Y."/>
            <person name="Huang L."/>
            <person name="Wang Z.-W."/>
            <person name="Zhao X."/>
            <person name="Zhong W.-Y."/>
            <person name="Peng D.-H."/>
            <person name="Ahmad S."/>
            <person name="Lan S."/>
            <person name="Zhang J.-S."/>
            <person name="Tsai W.-C."/>
            <person name="Van De Peer Y."/>
            <person name="Liu Z.-J."/>
        </authorList>
    </citation>
    <scope>NUCLEOTIDE SEQUENCE</scope>
    <source>
        <strain evidence="17">SCP</strain>
        <tissue evidence="17">Leaves</tissue>
    </source>
</reference>
<dbReference type="FunFam" id="4.10.60.10:FF:000011">
    <property type="entry name" value="splicing factor 1"/>
    <property type="match status" value="1"/>
</dbReference>
<feature type="compositionally biased region" description="Basic and acidic residues" evidence="14">
    <location>
        <begin position="710"/>
        <end position="719"/>
    </location>
</feature>
<feature type="compositionally biased region" description="Pro residues" evidence="14">
    <location>
        <begin position="10"/>
        <end position="26"/>
    </location>
</feature>
<dbReference type="Gene3D" id="3.30.1370.10">
    <property type="entry name" value="K Homology domain, type 1"/>
    <property type="match status" value="1"/>
</dbReference>
<protein>
    <recommendedName>
        <fullName evidence="13">Branchpoint-bridging protein</fullName>
    </recommendedName>
</protein>
<dbReference type="Proteomes" id="UP001179952">
    <property type="component" value="Unassembled WGS sequence"/>
</dbReference>
<feature type="domain" description="CCHC-type" evidence="16">
    <location>
        <begin position="341"/>
        <end position="356"/>
    </location>
</feature>
<dbReference type="Gene3D" id="6.10.140.1790">
    <property type="match status" value="1"/>
</dbReference>
<evidence type="ECO:0000313" key="17">
    <source>
        <dbReference type="EMBL" id="KAK1264753.1"/>
    </source>
</evidence>
<evidence type="ECO:0000259" key="15">
    <source>
        <dbReference type="PROSITE" id="PS50102"/>
    </source>
</evidence>
<comment type="caution">
    <text evidence="17">The sequence shown here is derived from an EMBL/GenBank/DDBJ whole genome shotgun (WGS) entry which is preliminary data.</text>
</comment>
<feature type="compositionally biased region" description="Pro residues" evidence="14">
    <location>
        <begin position="611"/>
        <end position="622"/>
    </location>
</feature>
<feature type="domain" description="RRM" evidence="15">
    <location>
        <begin position="450"/>
        <end position="528"/>
    </location>
</feature>
<dbReference type="PANTHER" id="PTHR11208">
    <property type="entry name" value="RNA-BINDING PROTEIN RELATED"/>
    <property type="match status" value="1"/>
</dbReference>
<feature type="region of interest" description="Disordered" evidence="14">
    <location>
        <begin position="605"/>
        <end position="719"/>
    </location>
</feature>
<evidence type="ECO:0000259" key="16">
    <source>
        <dbReference type="PROSITE" id="PS50158"/>
    </source>
</evidence>
<dbReference type="InterPro" id="IPR032570">
    <property type="entry name" value="SF1-HH"/>
</dbReference>
<dbReference type="FunFam" id="3.30.70.330:FF:000383">
    <property type="entry name" value="Sex lethal, isoform D"/>
    <property type="match status" value="1"/>
</dbReference>
<dbReference type="SMART" id="SM00343">
    <property type="entry name" value="ZnF_C2HC"/>
    <property type="match status" value="2"/>
</dbReference>
<dbReference type="InterPro" id="IPR001878">
    <property type="entry name" value="Znf_CCHC"/>
</dbReference>
<dbReference type="GO" id="GO:0010629">
    <property type="term" value="P:negative regulation of gene expression"/>
    <property type="evidence" value="ECO:0007669"/>
    <property type="project" value="UniProtKB-ARBA"/>
</dbReference>
<dbReference type="InterPro" id="IPR036875">
    <property type="entry name" value="Znf_CCHC_sf"/>
</dbReference>
<feature type="compositionally biased region" description="Pro residues" evidence="14">
    <location>
        <begin position="632"/>
        <end position="641"/>
    </location>
</feature>
<keyword evidence="3 13" id="KW-0507">mRNA processing</keyword>
<dbReference type="SUPFAM" id="SSF57756">
    <property type="entry name" value="Retrovirus zinc finger-like domains"/>
    <property type="match status" value="1"/>
</dbReference>
<feature type="compositionally biased region" description="Pro residues" evidence="14">
    <location>
        <begin position="653"/>
        <end position="695"/>
    </location>
</feature>
<comment type="function">
    <text evidence="13">Necessary for the splicing of pre-mRNA. Has a role in the recognition of the branch site (5'-UACUAAC-3'), the pyrimidine tract and the 3'-splice site at the 3'-end of introns.</text>
</comment>
<dbReference type="FunFam" id="3.30.1370.10:FF:000047">
    <property type="entry name" value="splicing factor-like protein 1"/>
    <property type="match status" value="1"/>
</dbReference>
<dbReference type="SUPFAM" id="SSF54791">
    <property type="entry name" value="Eukaryotic type KH-domain (KH-domain type I)"/>
    <property type="match status" value="1"/>
</dbReference>
<dbReference type="AlphaFoldDB" id="A0AAV9AKU9"/>
<sequence>MADPPIETLAPPPHTLEPPPPPPPPSEPHDPSALQETLDPPNPTFPKPETSKPISSGTAADAAASGGEEETSSRRRRRSRWDTPSDGGGDGNSNDSGVGVRKRKTRWADEEPRLPSVVLPDFMNDILGSVDLDPEVQALNIRMLEITRFLASGGPLDERPEGARSPSPEPVYDNMGIRINTREYRARERLNRERLEIISQLIKKNPAFKPPADYRPPKLHKKLYIPMKEYPGYNFIGLIIGPRGNTQKRMEKETGAKIVIRGKGSVKEGRLQQKRDLKPDPSENEDLHVLVEAETQEALDAAAGMVEKLLQPVDEGLNEHKRQQLRELAALNGTIRDDEFCRLCGEAGHRQYACPNRMSTFKSDVLCKICGDGGHPTIDCPMKGTGKKMDDEYQNFLAELGGTAPESLTRSSPALALPSTGGGNPPWAGGSVGTAGSVNGLKTTKEYDETNLYIGYLPQNFEDDALIRLFEPFGDIVMAKVIKDRVIGASKGYGFVKYSDVAQANQAIASMNGYSLEGRAIAVRVAGRPPQPVVPPGPPPPPPIHHAYPPPPPTSDGGSGGYPTQPFVPGAPPPPPGGYMGAPVPWGPPVPPPYSPYPPPYGMPYGMQYPTAPPGAPPPQGTPPSSGEATPNYPPPPPPAPGVYSGASFTPQPSYPPYPSYYAPGPPVPPPPTSGSVPPPWAPSPPAPPPAPPAPSSSADPTNYNTGDSEYEKFMAEMK</sequence>
<dbReference type="PROSITE" id="PS50102">
    <property type="entry name" value="RRM"/>
    <property type="match status" value="1"/>
</dbReference>
<evidence type="ECO:0000256" key="10">
    <source>
        <dbReference type="ARBA" id="ARBA00023242"/>
    </source>
</evidence>
<dbReference type="InterPro" id="IPR000504">
    <property type="entry name" value="RRM_dom"/>
</dbReference>
<dbReference type="SMART" id="SM00322">
    <property type="entry name" value="KH"/>
    <property type="match status" value="1"/>
</dbReference>
<evidence type="ECO:0000256" key="11">
    <source>
        <dbReference type="PROSITE-ProRule" id="PRU00047"/>
    </source>
</evidence>
<dbReference type="SMART" id="SM00360">
    <property type="entry name" value="RRM"/>
    <property type="match status" value="1"/>
</dbReference>
<organism evidence="17 18">
    <name type="scientific">Acorus gramineus</name>
    <name type="common">Dwarf sweet flag</name>
    <dbReference type="NCBI Taxonomy" id="55184"/>
    <lineage>
        <taxon>Eukaryota</taxon>
        <taxon>Viridiplantae</taxon>
        <taxon>Streptophyta</taxon>
        <taxon>Embryophyta</taxon>
        <taxon>Tracheophyta</taxon>
        <taxon>Spermatophyta</taxon>
        <taxon>Magnoliopsida</taxon>
        <taxon>Liliopsida</taxon>
        <taxon>Acoraceae</taxon>
        <taxon>Acorus</taxon>
    </lineage>
</organism>
<feature type="compositionally biased region" description="Pro residues" evidence="14">
    <location>
        <begin position="529"/>
        <end position="554"/>
    </location>
</feature>
<evidence type="ECO:0000256" key="13">
    <source>
        <dbReference type="RuleBase" id="RU367126"/>
    </source>
</evidence>
<dbReference type="InterPro" id="IPR036612">
    <property type="entry name" value="KH_dom_type_1_sf"/>
</dbReference>
<dbReference type="PROSITE" id="PS50084">
    <property type="entry name" value="KH_TYPE_1"/>
    <property type="match status" value="1"/>
</dbReference>
<name>A0AAV9AKU9_ACOGR</name>
<evidence type="ECO:0000256" key="12">
    <source>
        <dbReference type="PROSITE-ProRule" id="PRU00176"/>
    </source>
</evidence>
<dbReference type="GO" id="GO:0003729">
    <property type="term" value="F:mRNA binding"/>
    <property type="evidence" value="ECO:0007669"/>
    <property type="project" value="UniProtKB-ARBA"/>
</dbReference>
<evidence type="ECO:0000256" key="9">
    <source>
        <dbReference type="ARBA" id="ARBA00023187"/>
    </source>
</evidence>
<dbReference type="EMBL" id="JAUJYN010000008">
    <property type="protein sequence ID" value="KAK1264753.1"/>
    <property type="molecule type" value="Genomic_DNA"/>
</dbReference>
<evidence type="ECO:0000313" key="18">
    <source>
        <dbReference type="Proteomes" id="UP001179952"/>
    </source>
</evidence>
<comment type="subcellular location">
    <subcellularLocation>
        <location evidence="1 13">Nucleus</location>
    </subcellularLocation>
</comment>